<dbReference type="InterPro" id="IPR013785">
    <property type="entry name" value="Aldolase_TIM"/>
</dbReference>
<dbReference type="EC" id="3.2.1.22" evidence="8"/>
<keyword evidence="3 8" id="KW-0378">Hydrolase</keyword>
<dbReference type="Gene3D" id="3.20.20.70">
    <property type="entry name" value="Aldolase class I"/>
    <property type="match status" value="1"/>
</dbReference>
<evidence type="ECO:0000313" key="12">
    <source>
        <dbReference type="Proteomes" id="UP000670947"/>
    </source>
</evidence>
<feature type="domain" description="SLH" evidence="10">
    <location>
        <begin position="1410"/>
        <end position="1473"/>
    </location>
</feature>
<evidence type="ECO:0000256" key="2">
    <source>
        <dbReference type="ARBA" id="ARBA00022729"/>
    </source>
</evidence>
<keyword evidence="2" id="KW-0732">Signal</keyword>
<comment type="caution">
    <text evidence="11">The sequence shown here is derived from an EMBL/GenBank/DDBJ whole genome shotgun (WGS) entry which is preliminary data.</text>
</comment>
<evidence type="ECO:0000313" key="11">
    <source>
        <dbReference type="EMBL" id="MBO7745033.1"/>
    </source>
</evidence>
<evidence type="ECO:0000256" key="1">
    <source>
        <dbReference type="ARBA" id="ARBA00009743"/>
    </source>
</evidence>
<dbReference type="InterPro" id="IPR001119">
    <property type="entry name" value="SLH_dom"/>
</dbReference>
<protein>
    <recommendedName>
        <fullName evidence="8">Alpha-galactosidase</fullName>
        <ecNumber evidence="8">3.2.1.22</ecNumber>
    </recommendedName>
    <alternativeName>
        <fullName evidence="8">Melibiase</fullName>
    </alternativeName>
</protein>
<dbReference type="PRINTS" id="PR00740">
    <property type="entry name" value="GLHYDRLASE27"/>
</dbReference>
<dbReference type="InterPro" id="IPR002241">
    <property type="entry name" value="Glyco_hydro_27"/>
</dbReference>
<dbReference type="Gene3D" id="2.60.120.260">
    <property type="entry name" value="Galactose-binding domain-like"/>
    <property type="match status" value="3"/>
</dbReference>
<comment type="similarity">
    <text evidence="1 8">Belongs to the glycosyl hydrolase 27 family.</text>
</comment>
<evidence type="ECO:0000256" key="9">
    <source>
        <dbReference type="SAM" id="MobiDB-lite"/>
    </source>
</evidence>
<proteinExistence type="inferred from homology"/>
<dbReference type="Pfam" id="PF03442">
    <property type="entry name" value="CBM_X2"/>
    <property type="match status" value="3"/>
</dbReference>
<reference evidence="11 12" key="1">
    <citation type="submission" date="2021-03" db="EMBL/GenBank/DDBJ databases">
        <title>Paenibacillus artemisicola MWE-103 whole genome sequence.</title>
        <authorList>
            <person name="Ham Y.J."/>
        </authorList>
    </citation>
    <scope>NUCLEOTIDE SEQUENCE [LARGE SCALE GENOMIC DNA]</scope>
    <source>
        <strain evidence="11 12">MWE-103</strain>
    </source>
</reference>
<feature type="domain" description="SLH" evidence="10">
    <location>
        <begin position="1474"/>
        <end position="1531"/>
    </location>
</feature>
<feature type="region of interest" description="Disordered" evidence="9">
    <location>
        <begin position="499"/>
        <end position="526"/>
    </location>
</feature>
<keyword evidence="5" id="KW-0119">Carbohydrate metabolism</keyword>
<gene>
    <name evidence="11" type="ORF">I8J29_12560</name>
</gene>
<accession>A0ABS3W9T8</accession>
<dbReference type="CDD" id="cd14792">
    <property type="entry name" value="GH27"/>
    <property type="match status" value="1"/>
</dbReference>
<dbReference type="SUPFAM" id="SSF51011">
    <property type="entry name" value="Glycosyl hydrolase domain"/>
    <property type="match status" value="1"/>
</dbReference>
<keyword evidence="4" id="KW-0136">Cellulose degradation</keyword>
<keyword evidence="6 8" id="KW-0326">Glycosidase</keyword>
<dbReference type="InterPro" id="IPR013783">
    <property type="entry name" value="Ig-like_fold"/>
</dbReference>
<dbReference type="Proteomes" id="UP000670947">
    <property type="component" value="Unassembled WGS sequence"/>
</dbReference>
<dbReference type="Gene3D" id="2.60.40.10">
    <property type="entry name" value="Immunoglobulins"/>
    <property type="match status" value="3"/>
</dbReference>
<dbReference type="InterPro" id="IPR017853">
    <property type="entry name" value="GH"/>
</dbReference>
<dbReference type="Pfam" id="PF17801">
    <property type="entry name" value="Melibiase_C"/>
    <property type="match status" value="1"/>
</dbReference>
<dbReference type="Pfam" id="PF16499">
    <property type="entry name" value="Melibiase_2"/>
    <property type="match status" value="2"/>
</dbReference>
<organism evidence="11 12">
    <name type="scientific">Paenibacillus artemisiicola</name>
    <dbReference type="NCBI Taxonomy" id="1172618"/>
    <lineage>
        <taxon>Bacteria</taxon>
        <taxon>Bacillati</taxon>
        <taxon>Bacillota</taxon>
        <taxon>Bacilli</taxon>
        <taxon>Bacillales</taxon>
        <taxon>Paenibacillaceae</taxon>
        <taxon>Paenibacillus</taxon>
    </lineage>
</organism>
<dbReference type="InterPro" id="IPR005102">
    <property type="entry name" value="Carbo-bd_X2"/>
</dbReference>
<keyword evidence="12" id="KW-1185">Reference proteome</keyword>
<dbReference type="SUPFAM" id="SSF51445">
    <property type="entry name" value="(Trans)glycosidases"/>
    <property type="match status" value="1"/>
</dbReference>
<dbReference type="Pfam" id="PF00395">
    <property type="entry name" value="SLH"/>
    <property type="match status" value="2"/>
</dbReference>
<dbReference type="InterPro" id="IPR013780">
    <property type="entry name" value="Glyco_hydro_b"/>
</dbReference>
<dbReference type="PROSITE" id="PS51272">
    <property type="entry name" value="SLH"/>
    <property type="match status" value="2"/>
</dbReference>
<evidence type="ECO:0000256" key="6">
    <source>
        <dbReference type="ARBA" id="ARBA00023295"/>
    </source>
</evidence>
<dbReference type="EMBL" id="JAGGDJ010000007">
    <property type="protein sequence ID" value="MBO7745033.1"/>
    <property type="molecule type" value="Genomic_DNA"/>
</dbReference>
<comment type="catalytic activity">
    <reaction evidence="8">
        <text>Hydrolysis of terminal, non-reducing alpha-D-galactose residues in alpha-D-galactosides, including galactose oligosaccharides, galactomannans and galactolipids.</text>
        <dbReference type="EC" id="3.2.1.22"/>
    </reaction>
</comment>
<dbReference type="SUPFAM" id="SSF81296">
    <property type="entry name" value="E set domains"/>
    <property type="match status" value="3"/>
</dbReference>
<sequence>MRTLNLYAMRLRKPWIGFLLAAVIVAQFGWTGPRANVAEAADNGLAQKPYMGWSSYSLQVYDGPSGNWTSEAKIKQMSDAMHEKLQSHGYNYINIDAGWNGSMDEYGRPVPSTTLYPGGFENLANYVHNNGQKIGIYLIPGISPTAVEENLPIYDAPGCTIGDIAVKPYTTADYWNLGYKIDFSNPCAQKYVDSVADEIASWGVDFVKFDSVTPGSGHNDTSIDARDDVKAWSEALSRHHIWFEISWALDHNYVDFWKKYANGWRVDWDVESYNPAVGMTQWSNVARLFPDAELWWRDAGPGGWNDFDSLDIGNGATSGLTKDERQTAMTLWAASSAQLYIGDDIANLDDYGLSLLTNDDVIAVNQAGHPIHPVSTASDQQAWYANNGDGTYTVALFNLGSKGAKVGVNWSDIGLSGSASIRDLWSHQELGSSDAGIQSVYLEPHASRLFKVTAQGGSSIVNDDDTGMKYEGAWTRNGGNELVRDAQDLSVIVTDPVVTASEGPAGTGDGANGSPDGGAPAATEAAASHTVMINDNDPAIQYQNQWGYSNNRSFNDYQGDVHYGEPNGGTQPEMSYEFNGTGIEVWAEKSSSSGKLDVYVDGELKETVDTQDAVQAGQAVAYTVSGLAQGPHTLRVVRNDGGEHYFLFDALKVTADTLLGAPSSAGFNKDAPADITVPLPFGAGSLSGIKQGGTALQAGTDYTASGNTATIKAAYLAQQPSGQPAQLTFSFAGGDAQSLSIAVSGTSISPTAAQFDKRPTAQRDIDVTLALPDGNSLTAVKNGADTLTAGEDYAVDGSTVRILKAYLASQPVGDTSLTFEFAQSTPRTLVVSVSNSASPGRYAMINNNDPSIRYTGGWSGSGGRNLGDYKDDVQWTEGEGAFFTYTFQGTGIDYITEVDQGQGDVEIFIDGVSQGTVSTYGTDAHNKPQVTVFSATGLTNGFHTLKAVKKTGKFMLLDALRVQLPDLIDVSSTDYEKGASEDVSVNLMFSADSLSGIWNGAAELAEGSDYTIDDRKVTIAKAYLDAQPAGTTKLTFRLKGDYADDIHAATEDGSAYAYAFQGTGVELLAPTSPKQGDMEISIDGELKATVSAHSADRTAQTSLFRSDALADGAHTIRVVKKSGELMLADALKFNVSAGTVTPPVGSGGGIVVTDPSAPQVVRTTQPDGTVKDELALTGDNARALIDKQKAAGQSAVTLSIPDATDAAALASVKLAADAVKQLAESGLDLDIDAANVKLHIPNALLKQADGSLYLDLTPVKSTEQGAQIEGRAKASAVAAVGANGGAAELAGRPVDIATNLPQGEVTLVLPLQAADANGAPGTLGVYIEHSDGTKEFKPGEAASFGGKPGVRFATTKFSTFAPLKLTGAAGAKQPYIQGFDGHLFKPGNTLTRAELATILSRVAPSAGGTAGKAYKDVKPGHWAAAAIAKATAAGLMSGYGDGSFKPEQPVSRAEMAAIAVRLSGSAAKPGPGFTDTAGSWAEQAIRTAQGAGFLQGYEDGSFRPDRTLTRAEAVVVLNRTLGIQPLNAARSSWSDVPSGFWALGDIEAASAGSGGGAQDA</sequence>
<evidence type="ECO:0000256" key="5">
    <source>
        <dbReference type="ARBA" id="ARBA00023277"/>
    </source>
</evidence>
<name>A0ABS3W9T8_9BACL</name>
<evidence type="ECO:0000256" key="4">
    <source>
        <dbReference type="ARBA" id="ARBA00023001"/>
    </source>
</evidence>
<dbReference type="InterPro" id="IPR014756">
    <property type="entry name" value="Ig_E-set"/>
</dbReference>
<dbReference type="Gene3D" id="2.60.40.1180">
    <property type="entry name" value="Golgi alpha-mannosidase II"/>
    <property type="match status" value="1"/>
</dbReference>
<evidence type="ECO:0000256" key="3">
    <source>
        <dbReference type="ARBA" id="ARBA00022801"/>
    </source>
</evidence>
<keyword evidence="7" id="KW-0624">Polysaccharide degradation</keyword>
<dbReference type="PANTHER" id="PTHR11452:SF75">
    <property type="entry name" value="ALPHA-GALACTOSIDASE MEL1"/>
    <property type="match status" value="1"/>
</dbReference>
<evidence type="ECO:0000256" key="8">
    <source>
        <dbReference type="RuleBase" id="RU361168"/>
    </source>
</evidence>
<evidence type="ECO:0000259" key="10">
    <source>
        <dbReference type="PROSITE" id="PS51272"/>
    </source>
</evidence>
<evidence type="ECO:0000256" key="7">
    <source>
        <dbReference type="ARBA" id="ARBA00023326"/>
    </source>
</evidence>
<dbReference type="PANTHER" id="PTHR11452">
    <property type="entry name" value="ALPHA-GALACTOSIDASE/ALPHA-N-ACETYLGALACTOSAMINIDASE"/>
    <property type="match status" value="1"/>
</dbReference>
<dbReference type="InterPro" id="IPR041233">
    <property type="entry name" value="Melibiase_C"/>
</dbReference>
<keyword evidence="8" id="KW-1015">Disulfide bond</keyword>